<evidence type="ECO:0000256" key="1">
    <source>
        <dbReference type="SAM" id="MobiDB-lite"/>
    </source>
</evidence>
<dbReference type="Proteomes" id="UP000823926">
    <property type="component" value="Unassembled WGS sequence"/>
</dbReference>
<sequence length="1611" mass="173770">MIRKIVKYTLRLLAVLLGLVVLLLVALYLPPVQDALRRKAVAYVEENYHLRLQVDVLRLRFPLRLRVEGVEAVTPTGDTLLTAGRLQVHVALLPLLGGEVALRQFTLESTAMHWIDSTGGMDLGIRVGALDLSGGHALLTEERAHLPAVRLHGGDVRLTLFAAPPDTLPDTTSAPLRWKISTDLLALDSIAFALHMPNPTTDLTVNMERGAVDSCAVDLGAQWVTASRVQILRGAYAYLADTATVTTPSPTPAPQDTTATAPWSILVGQVQLTDNRAQYGLPYGIPRPTFDPEHIGVEGLDLTVDSLYNCGSTVRASVAELRFRERSGLTVTHTEGTVTMDSTGYSVQDFRLTTTASTLFADLTVGEGVATLVPSTPLEAQLALQLGSADLFRVVEVEHALQRQLEGRTLTFDTRLSGRVDDLRLHRLVAAIPAVVDFAAEGQVRHATTPQHTAGEVTFGGTLHASRLWGSLLPQGVTLPTSRFRGSATAGAGHYHALFALQADGGKVNVQGSFSPQSDQYAAHVEVDSLPLQRFLPNDSLGRVTLTLNAEGRGFDPLAPTTRASVDLQVTRAEFQGFDYRNLLLTAQLDTGQLTGRFASNNRGLQADLQLQGSLSPQAQKASLQGVFSQIDLAEMGFTEQPTQLSLQLDASVEATARGSYQARVTLDSVAVTLDSLTQQVPQTALSAAADSAHVEAQLTSGDLRLAFRSDTILNSLASAFAQAAANIQEDIMAGKIDTDTLGNLLPPFRLDFYAGRNNPLNDYLYQQGVGFARAKVTSSAQRGEPFGFRAEVNQLSTAEMTLDTLTAGVGGRNGQLQYFVRLANRPGNLNRMGSLALYGHAEGDSAQVMFTQHNRQGDTGLLFGLQAQLRDSAVTVTLIPQEPIFGFSTWSVNPGNYLRYGFDKRLTADLRLSHDDQSFTLQSAADTTLPPGCIRLGINGIHIGKALNLFPSAPPVDGVLGTSIAFGLGDSLLVARGNLSIDTLQYNGQRVGDIGLDFAYRTDTVTGQSGSLALQINHRPALTAQGQYHPTDTASVLHMTADIPGLPLAMANPFLPDGSGSLNGWLRGHIEAREDSTGLMTNGEIRFDSTAVTVAAIGTRFGITETPIILQGNRVLFKDFGLIAPNRQPLTLNGSLDVSDFSHVMADLHLRANDFQLINVPRNRGSMVFGHANANLTADATGPLDALNIRGSADLLSGTEVTYVMQESTNSIETQTQNLVTFTSFNDTTSIVPPRPPAMLQLGGIDMLMNVTIAPDVAMAVYLSEDGQNRINLQGGGSLTYSMNRLGDTRFAGKYELTGGQVRYTPPVISAKDFTITPGGFVSWTGEMTDPSFSIRAVESVRTTVTMEDQSTRQVNFQISILLSGSLENLDIRFDLAAPEDLTLQNQLASLTPEQRQNQAMALLLYNTYTGPGTSAKVNTGNPINSFITKELNQWAQNSLRGVDLSFGIDSYNDASGGADGTRTDYSYKLSKKFFDNRVQVSVGGSVSTGANPGANTAESLVDDISLEYQLTRRDNMYLKLFRQNDYESILEGEVTETGIGFGVRKKVLKLGDLFRVTKAPSAEQKPTRAERKASRKAQRADKRRDKRQQGEKINPDSAEQAAPAVSNVQ</sequence>
<dbReference type="GO" id="GO:0009306">
    <property type="term" value="P:protein secretion"/>
    <property type="evidence" value="ECO:0007669"/>
    <property type="project" value="InterPro"/>
</dbReference>
<evidence type="ECO:0000313" key="3">
    <source>
        <dbReference type="EMBL" id="HIW11382.1"/>
    </source>
</evidence>
<keyword evidence="2" id="KW-1133">Transmembrane helix</keyword>
<evidence type="ECO:0000313" key="4">
    <source>
        <dbReference type="Proteomes" id="UP000823926"/>
    </source>
</evidence>
<feature type="transmembrane region" description="Helical" evidence="2">
    <location>
        <begin position="12"/>
        <end position="29"/>
    </location>
</feature>
<protein>
    <submittedName>
        <fullName evidence="3">Translocation/assembly module TamB</fullName>
    </submittedName>
</protein>
<reference evidence="3" key="2">
    <citation type="submission" date="2021-04" db="EMBL/GenBank/DDBJ databases">
        <authorList>
            <person name="Gilroy R."/>
        </authorList>
    </citation>
    <scope>NUCLEOTIDE SEQUENCE</scope>
    <source>
        <strain evidence="3">ChiBcec15-1070</strain>
    </source>
</reference>
<keyword evidence="2" id="KW-0472">Membrane</keyword>
<feature type="region of interest" description="Disordered" evidence="1">
    <location>
        <begin position="1561"/>
        <end position="1611"/>
    </location>
</feature>
<organism evidence="3 4">
    <name type="scientific">Candidatus Rikenella faecigallinarum</name>
    <dbReference type="NCBI Taxonomy" id="2838745"/>
    <lineage>
        <taxon>Bacteria</taxon>
        <taxon>Pseudomonadati</taxon>
        <taxon>Bacteroidota</taxon>
        <taxon>Bacteroidia</taxon>
        <taxon>Bacteroidales</taxon>
        <taxon>Rikenellaceae</taxon>
        <taxon>Rikenella</taxon>
    </lineage>
</organism>
<accession>A0A9D1QFR7</accession>
<feature type="compositionally biased region" description="Basic and acidic residues" evidence="1">
    <location>
        <begin position="1567"/>
        <end position="1596"/>
    </location>
</feature>
<evidence type="ECO:0000256" key="2">
    <source>
        <dbReference type="SAM" id="Phobius"/>
    </source>
</evidence>
<dbReference type="EMBL" id="DXHL01000035">
    <property type="protein sequence ID" value="HIW11382.1"/>
    <property type="molecule type" value="Genomic_DNA"/>
</dbReference>
<dbReference type="GO" id="GO:0005886">
    <property type="term" value="C:plasma membrane"/>
    <property type="evidence" value="ECO:0007669"/>
    <property type="project" value="InterPro"/>
</dbReference>
<name>A0A9D1QFR7_9BACT</name>
<keyword evidence="2" id="KW-0812">Transmembrane</keyword>
<reference evidence="3" key="1">
    <citation type="journal article" date="2021" name="PeerJ">
        <title>Extensive microbial diversity within the chicken gut microbiome revealed by metagenomics and culture.</title>
        <authorList>
            <person name="Gilroy R."/>
            <person name="Ravi A."/>
            <person name="Getino M."/>
            <person name="Pursley I."/>
            <person name="Horton D.L."/>
            <person name="Alikhan N.F."/>
            <person name="Baker D."/>
            <person name="Gharbi K."/>
            <person name="Hall N."/>
            <person name="Watson M."/>
            <person name="Adriaenssens E.M."/>
            <person name="Foster-Nyarko E."/>
            <person name="Jarju S."/>
            <person name="Secka A."/>
            <person name="Antonio M."/>
            <person name="Oren A."/>
            <person name="Chaudhuri R.R."/>
            <person name="La Ragione R."/>
            <person name="Hildebrand F."/>
            <person name="Pallen M.J."/>
        </authorList>
    </citation>
    <scope>NUCLEOTIDE SEQUENCE</scope>
    <source>
        <strain evidence="3">ChiBcec15-1070</strain>
    </source>
</reference>
<proteinExistence type="predicted"/>
<gene>
    <name evidence="3" type="ORF">H9888_07800</name>
</gene>
<comment type="caution">
    <text evidence="3">The sequence shown here is derived from an EMBL/GenBank/DDBJ whole genome shotgun (WGS) entry which is preliminary data.</text>
</comment>